<gene>
    <name evidence="2" type="ORF">HELGO_WM29440</name>
</gene>
<dbReference type="PROSITE" id="PS51257">
    <property type="entry name" value="PROKAR_LIPOPROTEIN"/>
    <property type="match status" value="1"/>
</dbReference>
<sequence>MTNRKHSVQYFFKMLFGALFVGSLSGCGPSSPPPTTPSNYAFSKINCYVRYLAQTRELQADMTFRTDSTKAIEGQVFLNELPMIFRKRPEVGLQYSLSKSSTKFEQKYTFGYTEKDGRNATLEIEINAFDSLKIASDGLSKSSGGLLTWQGPALGSEDGLVLIFSDAKGNTFSINHSGISKGNKFQIIPEHANRLEVGTATVLATRKKTIIKKENEVTKMLTLEYYFAPIKFEVKE</sequence>
<feature type="chain" id="PRO_5027938709" description="Lipoprotein" evidence="1">
    <location>
        <begin position="22"/>
        <end position="236"/>
    </location>
</feature>
<accession>A0A6S6S8Z6</accession>
<name>A0A6S6S8Z6_9BACT</name>
<evidence type="ECO:0000256" key="1">
    <source>
        <dbReference type="SAM" id="SignalP"/>
    </source>
</evidence>
<keyword evidence="1" id="KW-0732">Signal</keyword>
<dbReference type="EMBL" id="CACVAQ010000033">
    <property type="protein sequence ID" value="CAA6799430.1"/>
    <property type="molecule type" value="Genomic_DNA"/>
</dbReference>
<evidence type="ECO:0000313" key="2">
    <source>
        <dbReference type="EMBL" id="CAA6799430.1"/>
    </source>
</evidence>
<protein>
    <recommendedName>
        <fullName evidence="3">Lipoprotein</fullName>
    </recommendedName>
</protein>
<organism evidence="2">
    <name type="scientific">uncultured Aureispira sp</name>
    <dbReference type="NCBI Taxonomy" id="1331704"/>
    <lineage>
        <taxon>Bacteria</taxon>
        <taxon>Pseudomonadati</taxon>
        <taxon>Bacteroidota</taxon>
        <taxon>Saprospiria</taxon>
        <taxon>Saprospirales</taxon>
        <taxon>Saprospiraceae</taxon>
        <taxon>Aureispira</taxon>
        <taxon>environmental samples</taxon>
    </lineage>
</organism>
<evidence type="ECO:0008006" key="3">
    <source>
        <dbReference type="Google" id="ProtNLM"/>
    </source>
</evidence>
<reference evidence="2" key="1">
    <citation type="submission" date="2020-01" db="EMBL/GenBank/DDBJ databases">
        <authorList>
            <person name="Meier V. D."/>
            <person name="Meier V D."/>
        </authorList>
    </citation>
    <scope>NUCLEOTIDE SEQUENCE</scope>
    <source>
        <strain evidence="2">HLG_WM_MAG_10</strain>
    </source>
</reference>
<proteinExistence type="predicted"/>
<dbReference type="AlphaFoldDB" id="A0A6S6S8Z6"/>
<feature type="signal peptide" evidence="1">
    <location>
        <begin position="1"/>
        <end position="21"/>
    </location>
</feature>